<evidence type="ECO:0008006" key="3">
    <source>
        <dbReference type="Google" id="ProtNLM"/>
    </source>
</evidence>
<name>A0A0C9WQ51_9AGAR</name>
<dbReference type="Proteomes" id="UP000054477">
    <property type="component" value="Unassembled WGS sequence"/>
</dbReference>
<gene>
    <name evidence="1" type="ORF">K443DRAFT_132724</name>
</gene>
<dbReference type="OrthoDB" id="3263571at2759"/>
<dbReference type="EMBL" id="KN838629">
    <property type="protein sequence ID" value="KIK00300.1"/>
    <property type="molecule type" value="Genomic_DNA"/>
</dbReference>
<keyword evidence="2" id="KW-1185">Reference proteome</keyword>
<proteinExistence type="predicted"/>
<dbReference type="HOGENOM" id="CLU_1378339_0_0_1"/>
<dbReference type="AlphaFoldDB" id="A0A0C9WQ51"/>
<reference evidence="2" key="2">
    <citation type="submission" date="2015-01" db="EMBL/GenBank/DDBJ databases">
        <title>Evolutionary Origins and Diversification of the Mycorrhizal Mutualists.</title>
        <authorList>
            <consortium name="DOE Joint Genome Institute"/>
            <consortium name="Mycorrhizal Genomics Consortium"/>
            <person name="Kohler A."/>
            <person name="Kuo A."/>
            <person name="Nagy L.G."/>
            <person name="Floudas D."/>
            <person name="Copeland A."/>
            <person name="Barry K.W."/>
            <person name="Cichocki N."/>
            <person name="Veneault-Fourrey C."/>
            <person name="LaButti K."/>
            <person name="Lindquist E.A."/>
            <person name="Lipzen A."/>
            <person name="Lundell T."/>
            <person name="Morin E."/>
            <person name="Murat C."/>
            <person name="Riley R."/>
            <person name="Ohm R."/>
            <person name="Sun H."/>
            <person name="Tunlid A."/>
            <person name="Henrissat B."/>
            <person name="Grigoriev I.V."/>
            <person name="Hibbett D.S."/>
            <person name="Martin F."/>
        </authorList>
    </citation>
    <scope>NUCLEOTIDE SEQUENCE [LARGE SCALE GENOMIC DNA]</scope>
    <source>
        <strain evidence="2">LaAM-08-1</strain>
    </source>
</reference>
<evidence type="ECO:0000313" key="2">
    <source>
        <dbReference type="Proteomes" id="UP000054477"/>
    </source>
</evidence>
<protein>
    <recommendedName>
        <fullName evidence="3">Retrotransposon gag domain-containing protein</fullName>
    </recommendedName>
</protein>
<evidence type="ECO:0000313" key="1">
    <source>
        <dbReference type="EMBL" id="KIK00300.1"/>
    </source>
</evidence>
<sequence length="182" mass="20987">MPNFSTNGEVQKARLVIDFNGTQEKFKTWFRTQNLYISAHPDIFKKDKAKINLALTYMTRGLADDWAERYTITHTNTNGEIEFGTWKDFIENLEEFFDAKRAREDALAHVTHEKGQLEAYMLSLACSQLLGIFFAQMDDSLCHMIRKKVSLNINTLNEAQDASRKFDAVGQKSPLGDFPFYK</sequence>
<accession>A0A0C9WQ51</accession>
<reference evidence="1 2" key="1">
    <citation type="submission" date="2014-04" db="EMBL/GenBank/DDBJ databases">
        <authorList>
            <consortium name="DOE Joint Genome Institute"/>
            <person name="Kuo A."/>
            <person name="Kohler A."/>
            <person name="Nagy L.G."/>
            <person name="Floudas D."/>
            <person name="Copeland A."/>
            <person name="Barry K.W."/>
            <person name="Cichocki N."/>
            <person name="Veneault-Fourrey C."/>
            <person name="LaButti K."/>
            <person name="Lindquist E.A."/>
            <person name="Lipzen A."/>
            <person name="Lundell T."/>
            <person name="Morin E."/>
            <person name="Murat C."/>
            <person name="Sun H."/>
            <person name="Tunlid A."/>
            <person name="Henrissat B."/>
            <person name="Grigoriev I.V."/>
            <person name="Hibbett D.S."/>
            <person name="Martin F."/>
            <person name="Nordberg H.P."/>
            <person name="Cantor M.N."/>
            <person name="Hua S.X."/>
        </authorList>
    </citation>
    <scope>NUCLEOTIDE SEQUENCE [LARGE SCALE GENOMIC DNA]</scope>
    <source>
        <strain evidence="1 2">LaAM-08-1</strain>
    </source>
</reference>
<organism evidence="1 2">
    <name type="scientific">Laccaria amethystina LaAM-08-1</name>
    <dbReference type="NCBI Taxonomy" id="1095629"/>
    <lineage>
        <taxon>Eukaryota</taxon>
        <taxon>Fungi</taxon>
        <taxon>Dikarya</taxon>
        <taxon>Basidiomycota</taxon>
        <taxon>Agaricomycotina</taxon>
        <taxon>Agaricomycetes</taxon>
        <taxon>Agaricomycetidae</taxon>
        <taxon>Agaricales</taxon>
        <taxon>Agaricineae</taxon>
        <taxon>Hydnangiaceae</taxon>
        <taxon>Laccaria</taxon>
    </lineage>
</organism>